<dbReference type="Pfam" id="PF00400">
    <property type="entry name" value="WD40"/>
    <property type="match status" value="4"/>
</dbReference>
<comment type="caution">
    <text evidence="4">The sequence shown here is derived from an EMBL/GenBank/DDBJ whole genome shotgun (WGS) entry which is preliminary data.</text>
</comment>
<dbReference type="PROSITE" id="PS50294">
    <property type="entry name" value="WD_REPEATS_REGION"/>
    <property type="match status" value="1"/>
</dbReference>
<dbReference type="CDD" id="cd00200">
    <property type="entry name" value="WD40"/>
    <property type="match status" value="1"/>
</dbReference>
<dbReference type="GO" id="GO:0032991">
    <property type="term" value="C:protein-containing complex"/>
    <property type="evidence" value="ECO:0007669"/>
    <property type="project" value="UniProtKB-ARBA"/>
</dbReference>
<dbReference type="PANTHER" id="PTHR44090:SF1">
    <property type="entry name" value="SUPERKILLER COMPLEX PROTEIN 8"/>
    <property type="match status" value="1"/>
</dbReference>
<dbReference type="PROSITE" id="PS50082">
    <property type="entry name" value="WD_REPEATS_2"/>
    <property type="match status" value="3"/>
</dbReference>
<dbReference type="PANTHER" id="PTHR44090">
    <property type="entry name" value="WD REPEAT-CONTAINING PROTEIN 61"/>
    <property type="match status" value="1"/>
</dbReference>
<protein>
    <submittedName>
        <fullName evidence="4">WD40-repeat-containing domain superfamily</fullName>
    </submittedName>
</protein>
<evidence type="ECO:0000256" key="3">
    <source>
        <dbReference type="PROSITE-ProRule" id="PRU00221"/>
    </source>
</evidence>
<feature type="repeat" description="WD" evidence="3">
    <location>
        <begin position="227"/>
        <end position="268"/>
    </location>
</feature>
<dbReference type="STRING" id="97331.A0A436ZN41"/>
<dbReference type="GeneID" id="93590465"/>
<evidence type="ECO:0000256" key="1">
    <source>
        <dbReference type="ARBA" id="ARBA00022574"/>
    </source>
</evidence>
<feature type="repeat" description="WD" evidence="3">
    <location>
        <begin position="55"/>
        <end position="96"/>
    </location>
</feature>
<organism evidence="4 5">
    <name type="scientific">Arthrobotrys flagrans</name>
    <name type="common">Nematode-trapping fungus</name>
    <name type="synonym">Trichothecium flagrans</name>
    <dbReference type="NCBI Taxonomy" id="97331"/>
    <lineage>
        <taxon>Eukaryota</taxon>
        <taxon>Fungi</taxon>
        <taxon>Dikarya</taxon>
        <taxon>Ascomycota</taxon>
        <taxon>Pezizomycotina</taxon>
        <taxon>Orbiliomycetes</taxon>
        <taxon>Orbiliales</taxon>
        <taxon>Orbiliaceae</taxon>
        <taxon>Arthrobotrys</taxon>
    </lineage>
</organism>
<keyword evidence="1 3" id="KW-0853">WD repeat</keyword>
<feature type="repeat" description="WD" evidence="3">
    <location>
        <begin position="99"/>
        <end position="140"/>
    </location>
</feature>
<reference evidence="4 5" key="1">
    <citation type="submission" date="2019-01" db="EMBL/GenBank/DDBJ databases">
        <title>Intercellular communication is required for trap formation in the nematode-trapping fungus Duddingtonia flagrans.</title>
        <authorList>
            <person name="Youssar L."/>
            <person name="Wernet V."/>
            <person name="Hensel N."/>
            <person name="Hildebrandt H.-G."/>
            <person name="Fischer R."/>
        </authorList>
    </citation>
    <scope>NUCLEOTIDE SEQUENCE [LARGE SCALE GENOMIC DNA]</scope>
    <source>
        <strain evidence="4 5">CBS H-5679</strain>
    </source>
</reference>
<keyword evidence="5" id="KW-1185">Reference proteome</keyword>
<evidence type="ECO:0000256" key="2">
    <source>
        <dbReference type="ARBA" id="ARBA00022737"/>
    </source>
</evidence>
<accession>A0A436ZN41</accession>
<dbReference type="GO" id="GO:0005634">
    <property type="term" value="C:nucleus"/>
    <property type="evidence" value="ECO:0007669"/>
    <property type="project" value="TreeGrafter"/>
</dbReference>
<dbReference type="SMART" id="SM00320">
    <property type="entry name" value="WD40"/>
    <property type="match status" value="7"/>
</dbReference>
<dbReference type="InterPro" id="IPR001680">
    <property type="entry name" value="WD40_rpt"/>
</dbReference>
<dbReference type="AlphaFoldDB" id="A0A436ZN41"/>
<evidence type="ECO:0000313" key="4">
    <source>
        <dbReference type="EMBL" id="RVD80253.1"/>
    </source>
</evidence>
<dbReference type="RefSeq" id="XP_067485797.1">
    <property type="nucleotide sequence ID" value="XM_067637849.1"/>
</dbReference>
<evidence type="ECO:0000313" key="5">
    <source>
        <dbReference type="Proteomes" id="UP000283090"/>
    </source>
</evidence>
<dbReference type="Proteomes" id="UP000283090">
    <property type="component" value="Unassembled WGS sequence"/>
</dbReference>
<dbReference type="InterPro" id="IPR019775">
    <property type="entry name" value="WD40_repeat_CS"/>
</dbReference>
<dbReference type="SUPFAM" id="SSF50978">
    <property type="entry name" value="WD40 repeat-like"/>
    <property type="match status" value="1"/>
</dbReference>
<dbReference type="EMBL" id="SAEB01000012">
    <property type="protein sequence ID" value="RVD80253.1"/>
    <property type="molecule type" value="Genomic_DNA"/>
</dbReference>
<dbReference type="InterPro" id="IPR036322">
    <property type="entry name" value="WD40_repeat_dom_sf"/>
</dbReference>
<sequence length="310" mass="33358">MSKQYLTAHTIDNAHESSIYALGVTADYTLTGSGSSVIKLHSTKDAAHPLVHTFTDAHKLGCHHIAASKTGKRAISAGFEGSLKIWDLENLEANGEIPEANKDGQIWAIALSADGSRCLTGSHNGRIKIWDLDKEPFLQLRDYETKNIFTLCVDLSADGKLAASGHENGGVYIFNNETGRMLHSLTGLMKPVRGISFSPSGKLLAVCGDFQVVAIYDVHSGEQVFNFTGHASWIFSIGWSETGQFLVTSSFDGKTKIWSMDSRTCVTTLGESNQPIFCASFLPKIGTGENLVTVGTAITYYREASGAGTG</sequence>
<dbReference type="Gene3D" id="2.130.10.10">
    <property type="entry name" value="YVTN repeat-like/Quinoprotein amine dehydrogenase"/>
    <property type="match status" value="1"/>
</dbReference>
<dbReference type="VEuPathDB" id="FungiDB:DFL_008154"/>
<gene>
    <name evidence="4" type="ORF">DFL_008154</name>
</gene>
<dbReference type="PROSITE" id="PS00678">
    <property type="entry name" value="WD_REPEATS_1"/>
    <property type="match status" value="1"/>
</dbReference>
<dbReference type="InterPro" id="IPR051510">
    <property type="entry name" value="SKI8"/>
</dbReference>
<keyword evidence="2" id="KW-0677">Repeat</keyword>
<dbReference type="OrthoDB" id="10251741at2759"/>
<dbReference type="InterPro" id="IPR015943">
    <property type="entry name" value="WD40/YVTN_repeat-like_dom_sf"/>
</dbReference>
<proteinExistence type="predicted"/>
<name>A0A436ZN41_ARTFL</name>